<protein>
    <submittedName>
        <fullName evidence="2">Uncharacterized protein</fullName>
    </submittedName>
</protein>
<dbReference type="Gramene" id="mRNA:HanXRQr2_Chr16g0728411">
    <property type="protein sequence ID" value="CDS:HanXRQr2_Chr16g0728411.1"/>
    <property type="gene ID" value="HanXRQr2_Chr16g0728411"/>
</dbReference>
<organism evidence="2 3">
    <name type="scientific">Helianthus annuus</name>
    <name type="common">Common sunflower</name>
    <dbReference type="NCBI Taxonomy" id="4232"/>
    <lineage>
        <taxon>Eukaryota</taxon>
        <taxon>Viridiplantae</taxon>
        <taxon>Streptophyta</taxon>
        <taxon>Embryophyta</taxon>
        <taxon>Tracheophyta</taxon>
        <taxon>Spermatophyta</taxon>
        <taxon>Magnoliopsida</taxon>
        <taxon>eudicotyledons</taxon>
        <taxon>Gunneridae</taxon>
        <taxon>Pentapetalae</taxon>
        <taxon>asterids</taxon>
        <taxon>campanulids</taxon>
        <taxon>Asterales</taxon>
        <taxon>Asteraceae</taxon>
        <taxon>Asteroideae</taxon>
        <taxon>Heliantheae alliance</taxon>
        <taxon>Heliantheae</taxon>
        <taxon>Helianthus</taxon>
    </lineage>
</organism>
<keyword evidence="1" id="KW-1133">Transmembrane helix</keyword>
<feature type="transmembrane region" description="Helical" evidence="1">
    <location>
        <begin position="15"/>
        <end position="37"/>
    </location>
</feature>
<keyword evidence="3" id="KW-1185">Reference proteome</keyword>
<proteinExistence type="predicted"/>
<reference evidence="2" key="1">
    <citation type="journal article" date="2017" name="Nature">
        <title>The sunflower genome provides insights into oil metabolism, flowering and Asterid evolution.</title>
        <authorList>
            <person name="Badouin H."/>
            <person name="Gouzy J."/>
            <person name="Grassa C.J."/>
            <person name="Murat F."/>
            <person name="Staton S.E."/>
            <person name="Cottret L."/>
            <person name="Lelandais-Briere C."/>
            <person name="Owens G.L."/>
            <person name="Carrere S."/>
            <person name="Mayjonade B."/>
            <person name="Legrand L."/>
            <person name="Gill N."/>
            <person name="Kane N.C."/>
            <person name="Bowers J.E."/>
            <person name="Hubner S."/>
            <person name="Bellec A."/>
            <person name="Berard A."/>
            <person name="Berges H."/>
            <person name="Blanchet N."/>
            <person name="Boniface M.C."/>
            <person name="Brunel D."/>
            <person name="Catrice O."/>
            <person name="Chaidir N."/>
            <person name="Claudel C."/>
            <person name="Donnadieu C."/>
            <person name="Faraut T."/>
            <person name="Fievet G."/>
            <person name="Helmstetter N."/>
            <person name="King M."/>
            <person name="Knapp S.J."/>
            <person name="Lai Z."/>
            <person name="Le Paslier M.C."/>
            <person name="Lippi Y."/>
            <person name="Lorenzon L."/>
            <person name="Mandel J.R."/>
            <person name="Marage G."/>
            <person name="Marchand G."/>
            <person name="Marquand E."/>
            <person name="Bret-Mestries E."/>
            <person name="Morien E."/>
            <person name="Nambeesan S."/>
            <person name="Nguyen T."/>
            <person name="Pegot-Espagnet P."/>
            <person name="Pouilly N."/>
            <person name="Raftis F."/>
            <person name="Sallet E."/>
            <person name="Schiex T."/>
            <person name="Thomas J."/>
            <person name="Vandecasteele C."/>
            <person name="Vares D."/>
            <person name="Vear F."/>
            <person name="Vautrin S."/>
            <person name="Crespi M."/>
            <person name="Mangin B."/>
            <person name="Burke J.M."/>
            <person name="Salse J."/>
            <person name="Munos S."/>
            <person name="Vincourt P."/>
            <person name="Rieseberg L.H."/>
            <person name="Langlade N.B."/>
        </authorList>
    </citation>
    <scope>NUCLEOTIDE SEQUENCE</scope>
    <source>
        <tissue evidence="2">Leaves</tissue>
    </source>
</reference>
<name>A0A9K3GX93_HELAN</name>
<keyword evidence="1" id="KW-0812">Transmembrane</keyword>
<accession>A0A9K3GX93</accession>
<dbReference type="AlphaFoldDB" id="A0A9K3GX93"/>
<sequence>MLTYHYITSFCKWNLYLFISIQLFNSMFSLLVTLASVDAVTNRTNTGQSFSFYDM</sequence>
<reference evidence="2" key="2">
    <citation type="submission" date="2020-06" db="EMBL/GenBank/DDBJ databases">
        <title>Helianthus annuus Genome sequencing and assembly Release 2.</title>
        <authorList>
            <person name="Gouzy J."/>
            <person name="Langlade N."/>
            <person name="Munos S."/>
        </authorList>
    </citation>
    <scope>NUCLEOTIDE SEQUENCE</scope>
    <source>
        <tissue evidence="2">Leaves</tissue>
    </source>
</reference>
<dbReference type="Proteomes" id="UP000215914">
    <property type="component" value="Unassembled WGS sequence"/>
</dbReference>
<dbReference type="EMBL" id="MNCJ02000331">
    <property type="protein sequence ID" value="KAF5758368.1"/>
    <property type="molecule type" value="Genomic_DNA"/>
</dbReference>
<evidence type="ECO:0000313" key="2">
    <source>
        <dbReference type="EMBL" id="KAF5758368.1"/>
    </source>
</evidence>
<evidence type="ECO:0000256" key="1">
    <source>
        <dbReference type="SAM" id="Phobius"/>
    </source>
</evidence>
<gene>
    <name evidence="2" type="ORF">HanXRQr2_Chr16g0728411</name>
</gene>
<keyword evidence="1" id="KW-0472">Membrane</keyword>
<comment type="caution">
    <text evidence="2">The sequence shown here is derived from an EMBL/GenBank/DDBJ whole genome shotgun (WGS) entry which is preliminary data.</text>
</comment>
<evidence type="ECO:0000313" key="3">
    <source>
        <dbReference type="Proteomes" id="UP000215914"/>
    </source>
</evidence>